<sequence>MLQTKYRLIIRNSTCSTLKQLNTTTARITNTVPTLQTIDQIMGAISDQLQAQQLQVQHKIKEQAQVTNAQFAAFTEQIQQPFFHFHDRSCITQQPTDAQATAGEFT</sequence>
<name>A0A915JJJ8_ROMCU</name>
<reference evidence="2" key="1">
    <citation type="submission" date="2022-11" db="UniProtKB">
        <authorList>
            <consortium name="WormBaseParasite"/>
        </authorList>
    </citation>
    <scope>IDENTIFICATION</scope>
</reference>
<organism evidence="1 2">
    <name type="scientific">Romanomermis culicivorax</name>
    <name type="common">Nematode worm</name>
    <dbReference type="NCBI Taxonomy" id="13658"/>
    <lineage>
        <taxon>Eukaryota</taxon>
        <taxon>Metazoa</taxon>
        <taxon>Ecdysozoa</taxon>
        <taxon>Nematoda</taxon>
        <taxon>Enoplea</taxon>
        <taxon>Dorylaimia</taxon>
        <taxon>Mermithida</taxon>
        <taxon>Mermithoidea</taxon>
        <taxon>Mermithidae</taxon>
        <taxon>Romanomermis</taxon>
    </lineage>
</organism>
<evidence type="ECO:0000313" key="1">
    <source>
        <dbReference type="Proteomes" id="UP000887565"/>
    </source>
</evidence>
<dbReference type="AlphaFoldDB" id="A0A915JJJ8"/>
<dbReference type="Proteomes" id="UP000887565">
    <property type="component" value="Unplaced"/>
</dbReference>
<keyword evidence="1" id="KW-1185">Reference proteome</keyword>
<accession>A0A915JJJ8</accession>
<proteinExistence type="predicted"/>
<dbReference type="WBParaSite" id="nRc.2.0.1.t26349-RA">
    <property type="protein sequence ID" value="nRc.2.0.1.t26349-RA"/>
    <property type="gene ID" value="nRc.2.0.1.g26349"/>
</dbReference>
<protein>
    <submittedName>
        <fullName evidence="2">Uncharacterized protein</fullName>
    </submittedName>
</protein>
<evidence type="ECO:0000313" key="2">
    <source>
        <dbReference type="WBParaSite" id="nRc.2.0.1.t26349-RA"/>
    </source>
</evidence>